<feature type="binding site" evidence="3">
    <location>
        <position position="131"/>
    </location>
    <ligand>
        <name>a divalent metal cation</name>
        <dbReference type="ChEBI" id="CHEBI:60240"/>
    </ligand>
</feature>
<dbReference type="InterPro" id="IPR007837">
    <property type="entry name" value="DinB"/>
</dbReference>
<feature type="binding site" evidence="3">
    <location>
        <position position="48"/>
    </location>
    <ligand>
        <name>a divalent metal cation</name>
        <dbReference type="ChEBI" id="CHEBI:60240"/>
    </ligand>
</feature>
<name>A0A7X3FJK9_9BACL</name>
<evidence type="ECO:0008006" key="6">
    <source>
        <dbReference type="Google" id="ProtNLM"/>
    </source>
</evidence>
<sequence>MFNNLNEFQQEWKNEAAITLSVLNALTDESLNQSIAADHFSLGELGWHLIVTMHGLLTNIGLQFESPGSEKDLPESAEAIAEAYERTSSGVLQAIQTQWTDETLQKSMPLFGQEIPIHALLRMLLQHQVHHRGQMSVLMRQADLTVPGIYGPNKEQSQMMRK</sequence>
<proteinExistence type="inferred from homology"/>
<dbReference type="SUPFAM" id="SSF109854">
    <property type="entry name" value="DinB/YfiT-like putative metalloenzymes"/>
    <property type="match status" value="1"/>
</dbReference>
<comment type="similarity">
    <text evidence="1">Belongs to the DinB family.</text>
</comment>
<dbReference type="EMBL" id="RHLK01000008">
    <property type="protein sequence ID" value="MVP00813.1"/>
    <property type="molecule type" value="Genomic_DNA"/>
</dbReference>
<comment type="caution">
    <text evidence="4">The sequence shown here is derived from an EMBL/GenBank/DDBJ whole genome shotgun (WGS) entry which is preliminary data.</text>
</comment>
<organism evidence="4 5">
    <name type="scientific">Paenibacillus lutrae</name>
    <dbReference type="NCBI Taxonomy" id="2078573"/>
    <lineage>
        <taxon>Bacteria</taxon>
        <taxon>Bacillati</taxon>
        <taxon>Bacillota</taxon>
        <taxon>Bacilli</taxon>
        <taxon>Bacillales</taxon>
        <taxon>Paenibacillaceae</taxon>
        <taxon>Paenibacillus</taxon>
    </lineage>
</organism>
<reference evidence="4 5" key="1">
    <citation type="journal article" date="2019" name="Microorganisms">
        <title>Paenibacillus lutrae sp. nov., A Chitinolytic Species Isolated from A River Otter in Castril Natural Park, Granada, Spain.</title>
        <authorList>
            <person name="Rodriguez M."/>
            <person name="Reina J.C."/>
            <person name="Bejar V."/>
            <person name="Llamas I."/>
        </authorList>
    </citation>
    <scope>NUCLEOTIDE SEQUENCE [LARGE SCALE GENOMIC DNA]</scope>
    <source>
        <strain evidence="4 5">N10</strain>
    </source>
</reference>
<dbReference type="RefSeq" id="WP_157336652.1">
    <property type="nucleotide sequence ID" value="NZ_RHLK01000008.1"/>
</dbReference>
<dbReference type="Pfam" id="PF05163">
    <property type="entry name" value="DinB"/>
    <property type="match status" value="1"/>
</dbReference>
<feature type="binding site" evidence="3">
    <location>
        <position position="127"/>
    </location>
    <ligand>
        <name>a divalent metal cation</name>
        <dbReference type="ChEBI" id="CHEBI:60240"/>
    </ligand>
</feature>
<dbReference type="Proteomes" id="UP000490800">
    <property type="component" value="Unassembled WGS sequence"/>
</dbReference>
<keyword evidence="5" id="KW-1185">Reference proteome</keyword>
<dbReference type="InterPro" id="IPR034660">
    <property type="entry name" value="DinB/YfiT-like"/>
</dbReference>
<gene>
    <name evidence="4" type="ORF">EDM21_14980</name>
</gene>
<dbReference type="AlphaFoldDB" id="A0A7X3FJK9"/>
<keyword evidence="2 3" id="KW-0479">Metal-binding</keyword>
<evidence type="ECO:0000256" key="3">
    <source>
        <dbReference type="PIRSR" id="PIRSR607837-1"/>
    </source>
</evidence>
<evidence type="ECO:0000256" key="2">
    <source>
        <dbReference type="ARBA" id="ARBA00022723"/>
    </source>
</evidence>
<dbReference type="Gene3D" id="1.20.120.450">
    <property type="entry name" value="dinb family like domain"/>
    <property type="match status" value="1"/>
</dbReference>
<dbReference type="GO" id="GO:0046872">
    <property type="term" value="F:metal ion binding"/>
    <property type="evidence" value="ECO:0007669"/>
    <property type="project" value="UniProtKB-KW"/>
</dbReference>
<evidence type="ECO:0000313" key="5">
    <source>
        <dbReference type="Proteomes" id="UP000490800"/>
    </source>
</evidence>
<protein>
    <recommendedName>
        <fullName evidence="6">Damage-inducible protein DinB</fullName>
    </recommendedName>
</protein>
<dbReference type="OrthoDB" id="119432at2"/>
<evidence type="ECO:0000313" key="4">
    <source>
        <dbReference type="EMBL" id="MVP00813.1"/>
    </source>
</evidence>
<evidence type="ECO:0000256" key="1">
    <source>
        <dbReference type="ARBA" id="ARBA00008635"/>
    </source>
</evidence>
<accession>A0A7X3FJK9</accession>